<dbReference type="FunFam" id="3.30.70.2740:FF:000001">
    <property type="entry name" value="D-lactate dehydrogenase mitochondrial"/>
    <property type="match status" value="1"/>
</dbReference>
<dbReference type="PANTHER" id="PTHR11748">
    <property type="entry name" value="D-LACTATE DEHYDROGENASE"/>
    <property type="match status" value="1"/>
</dbReference>
<keyword evidence="13" id="KW-1185">Reference proteome</keyword>
<keyword evidence="8" id="KW-0560">Oxidoreductase</keyword>
<dbReference type="InterPro" id="IPR006094">
    <property type="entry name" value="Oxid_FAD_bind_N"/>
</dbReference>
<dbReference type="Gene3D" id="1.10.45.10">
    <property type="entry name" value="Vanillyl-alcohol Oxidase, Chain A, domain 4"/>
    <property type="match status" value="1"/>
</dbReference>
<dbReference type="OMA" id="GQGFEWA"/>
<dbReference type="AlphaFoldDB" id="A0A6P6XWX4"/>
<keyword evidence="9" id="KW-0496">Mitochondrion</keyword>
<evidence type="ECO:0000256" key="11">
    <source>
        <dbReference type="ARBA" id="ARBA00038897"/>
    </source>
</evidence>
<comment type="cofactor">
    <cofactor evidence="1">
        <name>FAD</name>
        <dbReference type="ChEBI" id="CHEBI:57692"/>
    </cofactor>
</comment>
<dbReference type="GO" id="GO:0005777">
    <property type="term" value="C:peroxisome"/>
    <property type="evidence" value="ECO:0007669"/>
    <property type="project" value="UniProtKB-SubCell"/>
</dbReference>
<dbReference type="GO" id="GO:0005739">
    <property type="term" value="C:mitochondrion"/>
    <property type="evidence" value="ECO:0007669"/>
    <property type="project" value="UniProtKB-SubCell"/>
</dbReference>
<feature type="domain" description="FAD-binding PCMH-type" evidence="12">
    <location>
        <begin position="82"/>
        <end position="263"/>
    </location>
</feature>
<name>A0A6P6XWX4_DERPT</name>
<dbReference type="RefSeq" id="XP_027196414.1">
    <property type="nucleotide sequence ID" value="XM_027340613.1"/>
</dbReference>
<dbReference type="InterPro" id="IPR016171">
    <property type="entry name" value="Vanillyl_alc_oxidase_C-sub2"/>
</dbReference>
<evidence type="ECO:0000256" key="3">
    <source>
        <dbReference type="ARBA" id="ARBA00004275"/>
    </source>
</evidence>
<dbReference type="FunFam" id="1.10.45.10:FF:000001">
    <property type="entry name" value="D-lactate dehydrogenase mitochondrial"/>
    <property type="match status" value="1"/>
</dbReference>
<dbReference type="InterPro" id="IPR016169">
    <property type="entry name" value="FAD-bd_PCMH_sub2"/>
</dbReference>
<evidence type="ECO:0000256" key="8">
    <source>
        <dbReference type="ARBA" id="ARBA00023002"/>
    </source>
</evidence>
<dbReference type="EC" id="1.1.2.4" evidence="11"/>
<keyword evidence="10" id="KW-0576">Peroxisome</keyword>
<comment type="similarity">
    <text evidence="4">Belongs to the FAD-binding oxidoreductase/transferase type 4 family.</text>
</comment>
<dbReference type="Gene3D" id="3.30.70.2740">
    <property type="match status" value="1"/>
</dbReference>
<dbReference type="KEGG" id="dpte:113790904"/>
<gene>
    <name evidence="14" type="primary">LOC113790904</name>
</gene>
<dbReference type="Gene3D" id="3.30.465.10">
    <property type="match status" value="1"/>
</dbReference>
<evidence type="ECO:0000313" key="14">
    <source>
        <dbReference type="RefSeq" id="XP_027196414.1"/>
    </source>
</evidence>
<evidence type="ECO:0000256" key="6">
    <source>
        <dbReference type="ARBA" id="ARBA00022827"/>
    </source>
</evidence>
<dbReference type="Pfam" id="PF02913">
    <property type="entry name" value="FAD-oxidase_C"/>
    <property type="match status" value="1"/>
</dbReference>
<evidence type="ECO:0000313" key="13">
    <source>
        <dbReference type="Proteomes" id="UP000515146"/>
    </source>
</evidence>
<keyword evidence="7" id="KW-0809">Transit peptide</keyword>
<dbReference type="GO" id="GO:0071949">
    <property type="term" value="F:FAD binding"/>
    <property type="evidence" value="ECO:0007669"/>
    <property type="project" value="InterPro"/>
</dbReference>
<dbReference type="SUPFAM" id="SSF56176">
    <property type="entry name" value="FAD-binding/transporter-associated domain-like"/>
    <property type="match status" value="1"/>
</dbReference>
<dbReference type="InParanoid" id="A0A6P6XWX4"/>
<dbReference type="SUPFAM" id="SSF55103">
    <property type="entry name" value="FAD-linked oxidases, C-terminal domain"/>
    <property type="match status" value="1"/>
</dbReference>
<dbReference type="InterPro" id="IPR016164">
    <property type="entry name" value="FAD-linked_Oxase-like_C"/>
</dbReference>
<dbReference type="Proteomes" id="UP000515146">
    <property type="component" value="Unplaced"/>
</dbReference>
<sequence length="510" mass="56500">MLRHLINLVRSKSFHYLQNDIKLCRIDNNLRCTSRYFRTTAIHNDLKENAFLYEQLCDIVSVDNVSKAEAVREQYGRDESHFSPVLADFVVWPLNTDHVSRISRLCYDSNVAITLFGTGTGLEGGVNALKGGVCLATNKMNQIIEVNVEDFDCTVEAGVTWRELNQYLSDTGLFFPIDPGASASLGGMSATNASGTNAVRYGTMKENVLNMEVVLPTGEVIKTAGINSRCRKSAAGLNLTELFVGSEGILGTVTQLTLRLYPIPESTCLCVCPFEDNASAIHTVVLLLQNGIPLSRIEYVDSQSIHASNQYSKGDLLVKPSLFMEIAGNQTVVESIAELVKEIVLDNGALDFKHSSIMEERSRLWKARHDLYYACRNFDTRPNTRALITDVCVPISKLPEIILIMRNYLDKYNIKGSSFGHVGDGNFHSVITYDPNDSVETGNVLMISEMIAEEAIRLGGTCTGEHGIGRGKIKFLQKEHDAFSLEVMKKIKQTMDPKNLFNPGKVLIIP</sequence>
<evidence type="ECO:0000259" key="12">
    <source>
        <dbReference type="PROSITE" id="PS51387"/>
    </source>
</evidence>
<dbReference type="GO" id="GO:0008720">
    <property type="term" value="F:D-lactate dehydrogenase (NAD+) activity"/>
    <property type="evidence" value="ECO:0007669"/>
    <property type="project" value="TreeGrafter"/>
</dbReference>
<evidence type="ECO:0000256" key="4">
    <source>
        <dbReference type="ARBA" id="ARBA00008000"/>
    </source>
</evidence>
<comment type="subcellular location">
    <subcellularLocation>
        <location evidence="2">Mitochondrion</location>
    </subcellularLocation>
    <subcellularLocation>
        <location evidence="3">Peroxisome</location>
    </subcellularLocation>
</comment>
<evidence type="ECO:0000256" key="5">
    <source>
        <dbReference type="ARBA" id="ARBA00022630"/>
    </source>
</evidence>
<evidence type="ECO:0000256" key="7">
    <source>
        <dbReference type="ARBA" id="ARBA00022946"/>
    </source>
</evidence>
<dbReference type="InterPro" id="IPR016166">
    <property type="entry name" value="FAD-bd_PCMH"/>
</dbReference>
<proteinExistence type="inferred from homology"/>
<dbReference type="GO" id="GO:0004458">
    <property type="term" value="F:D-lactate dehydrogenase (cytochrome) activity"/>
    <property type="evidence" value="ECO:0007669"/>
    <property type="project" value="UniProtKB-EC"/>
</dbReference>
<dbReference type="GO" id="GO:1903457">
    <property type="term" value="P:lactate catabolic process"/>
    <property type="evidence" value="ECO:0007669"/>
    <property type="project" value="TreeGrafter"/>
</dbReference>
<dbReference type="PROSITE" id="PS51387">
    <property type="entry name" value="FAD_PCMH"/>
    <property type="match status" value="1"/>
</dbReference>
<evidence type="ECO:0000256" key="2">
    <source>
        <dbReference type="ARBA" id="ARBA00004173"/>
    </source>
</evidence>
<dbReference type="OrthoDB" id="5332616at2759"/>
<evidence type="ECO:0000256" key="10">
    <source>
        <dbReference type="ARBA" id="ARBA00023140"/>
    </source>
</evidence>
<dbReference type="Pfam" id="PF01565">
    <property type="entry name" value="FAD_binding_4"/>
    <property type="match status" value="1"/>
</dbReference>
<organism evidence="13 14">
    <name type="scientific">Dermatophagoides pteronyssinus</name>
    <name type="common">European house dust mite</name>
    <dbReference type="NCBI Taxonomy" id="6956"/>
    <lineage>
        <taxon>Eukaryota</taxon>
        <taxon>Metazoa</taxon>
        <taxon>Ecdysozoa</taxon>
        <taxon>Arthropoda</taxon>
        <taxon>Chelicerata</taxon>
        <taxon>Arachnida</taxon>
        <taxon>Acari</taxon>
        <taxon>Acariformes</taxon>
        <taxon>Sarcoptiformes</taxon>
        <taxon>Astigmata</taxon>
        <taxon>Psoroptidia</taxon>
        <taxon>Analgoidea</taxon>
        <taxon>Pyroglyphidae</taxon>
        <taxon>Dermatophagoidinae</taxon>
        <taxon>Dermatophagoides</taxon>
    </lineage>
</organism>
<accession>A0A6P6XWX4</accession>
<keyword evidence="5" id="KW-0285">Flavoprotein</keyword>
<protein>
    <recommendedName>
        <fullName evidence="11">D-lactate dehydrogenase (cytochrome)</fullName>
        <ecNumber evidence="11">1.1.2.4</ecNumber>
    </recommendedName>
</protein>
<dbReference type="FunFam" id="3.30.465.10:FF:000016">
    <property type="entry name" value="probable D-lactate dehydrogenase, mitochondrial"/>
    <property type="match status" value="1"/>
</dbReference>
<keyword evidence="6" id="KW-0274">FAD</keyword>
<evidence type="ECO:0000256" key="9">
    <source>
        <dbReference type="ARBA" id="ARBA00023128"/>
    </source>
</evidence>
<evidence type="ECO:0000256" key="1">
    <source>
        <dbReference type="ARBA" id="ARBA00001974"/>
    </source>
</evidence>
<dbReference type="InterPro" id="IPR036318">
    <property type="entry name" value="FAD-bd_PCMH-like_sf"/>
</dbReference>
<dbReference type="InterPro" id="IPR004113">
    <property type="entry name" value="FAD-bd_oxidored_4_C"/>
</dbReference>
<reference evidence="14" key="1">
    <citation type="submission" date="2025-08" db="UniProtKB">
        <authorList>
            <consortium name="RefSeq"/>
        </authorList>
    </citation>
    <scope>IDENTIFICATION</scope>
    <source>
        <strain evidence="14">Airmid</strain>
    </source>
</reference>
<dbReference type="PANTHER" id="PTHR11748:SF111">
    <property type="entry name" value="D-LACTATE DEHYDROGENASE, MITOCHONDRIAL-RELATED"/>
    <property type="match status" value="1"/>
</dbReference>